<dbReference type="InterPro" id="IPR007112">
    <property type="entry name" value="Expansin/allergen_DPBB_dom"/>
</dbReference>
<dbReference type="InterPro" id="IPR007118">
    <property type="entry name" value="Expan_Lol_pI"/>
</dbReference>
<dbReference type="Proteomes" id="UP001417504">
    <property type="component" value="Unassembled WGS sequence"/>
</dbReference>
<name>A0AAP0K2Q9_9MAGN</name>
<dbReference type="SMART" id="SM00837">
    <property type="entry name" value="DPBB_1"/>
    <property type="match status" value="1"/>
</dbReference>
<keyword evidence="5" id="KW-1185">Reference proteome</keyword>
<dbReference type="InterPro" id="IPR036749">
    <property type="entry name" value="Expansin_CBD_sf"/>
</dbReference>
<dbReference type="Gene3D" id="2.40.40.10">
    <property type="entry name" value="RlpA-like domain"/>
    <property type="match status" value="1"/>
</dbReference>
<dbReference type="AlphaFoldDB" id="A0AAP0K2Q9"/>
<evidence type="ECO:0000313" key="4">
    <source>
        <dbReference type="EMBL" id="KAK9144666.1"/>
    </source>
</evidence>
<evidence type="ECO:0000259" key="3">
    <source>
        <dbReference type="PROSITE" id="PS50843"/>
    </source>
</evidence>
<keyword evidence="1" id="KW-0732">Signal</keyword>
<feature type="domain" description="Expansin-like CBD" evidence="3">
    <location>
        <begin position="123"/>
        <end position="195"/>
    </location>
</feature>
<evidence type="ECO:0000256" key="1">
    <source>
        <dbReference type="SAM" id="SignalP"/>
    </source>
</evidence>
<evidence type="ECO:0008006" key="6">
    <source>
        <dbReference type="Google" id="ProtNLM"/>
    </source>
</evidence>
<dbReference type="PANTHER" id="PTHR31692">
    <property type="entry name" value="EXPANSIN-B3"/>
    <property type="match status" value="1"/>
</dbReference>
<reference evidence="4 5" key="1">
    <citation type="submission" date="2024-01" db="EMBL/GenBank/DDBJ databases">
        <title>Genome assemblies of Stephania.</title>
        <authorList>
            <person name="Yang L."/>
        </authorList>
    </citation>
    <scope>NUCLEOTIDE SEQUENCE [LARGE SCALE GENOMIC DNA]</scope>
    <source>
        <strain evidence="4">QJT</strain>
        <tissue evidence="4">Leaf</tissue>
    </source>
</reference>
<proteinExistence type="predicted"/>
<feature type="signal peptide" evidence="1">
    <location>
        <begin position="1"/>
        <end position="24"/>
    </location>
</feature>
<dbReference type="PROSITE" id="PS50843">
    <property type="entry name" value="EXPANSIN_CBD"/>
    <property type="match status" value="1"/>
</dbReference>
<evidence type="ECO:0000259" key="2">
    <source>
        <dbReference type="PROSITE" id="PS50842"/>
    </source>
</evidence>
<dbReference type="PROSITE" id="PS50842">
    <property type="entry name" value="EXPANSIN_EG45"/>
    <property type="match status" value="1"/>
</dbReference>
<dbReference type="InterPro" id="IPR007117">
    <property type="entry name" value="Expansin_CBD"/>
</dbReference>
<dbReference type="Pfam" id="PF03330">
    <property type="entry name" value="DPBB_1"/>
    <property type="match status" value="1"/>
</dbReference>
<dbReference type="PANTHER" id="PTHR31692:SF2">
    <property type="entry name" value="EXPANSIN-LIKE B1"/>
    <property type="match status" value="1"/>
</dbReference>
<dbReference type="InterPro" id="IPR036908">
    <property type="entry name" value="RlpA-like_sf"/>
</dbReference>
<dbReference type="EMBL" id="JBBNAE010000002">
    <property type="protein sequence ID" value="KAK9144666.1"/>
    <property type="molecule type" value="Genomic_DNA"/>
</dbReference>
<dbReference type="SUPFAM" id="SSF50685">
    <property type="entry name" value="Barwin-like endoglucanases"/>
    <property type="match status" value="1"/>
</dbReference>
<dbReference type="PRINTS" id="PR01225">
    <property type="entry name" value="EXPANSNFAMLY"/>
</dbReference>
<dbReference type="GO" id="GO:0005576">
    <property type="term" value="C:extracellular region"/>
    <property type="evidence" value="ECO:0007669"/>
    <property type="project" value="InterPro"/>
</dbReference>
<sequence length="200" mass="21748">MLSLPCASWCSCLCCVSPVNLTLAESGYYKSSDGLGTPSGECGYGEFGRTVNRGLVATVSDRLYRNGTGCGACYKVRCTIPKLCSKDGVTVVATDEGKKNVGTDFILSPKGFTKLALPDRASELKKYGVVDIEYQRQAMGELESNAYGALWDITDPPRGPLTLRIQVMSRNGVKNWFIAKDVLPTFWDQGNVYDSGFQLP</sequence>
<comment type="caution">
    <text evidence="4">The sequence shown here is derived from an EMBL/GenBank/DDBJ whole genome shotgun (WGS) entry which is preliminary data.</text>
</comment>
<feature type="domain" description="Expansin-like EG45" evidence="2">
    <location>
        <begin position="39"/>
        <end position="136"/>
    </location>
</feature>
<protein>
    <recommendedName>
        <fullName evidence="6">Expansin-like B1</fullName>
    </recommendedName>
</protein>
<accession>A0AAP0K2Q9</accession>
<organism evidence="4 5">
    <name type="scientific">Stephania japonica</name>
    <dbReference type="NCBI Taxonomy" id="461633"/>
    <lineage>
        <taxon>Eukaryota</taxon>
        <taxon>Viridiplantae</taxon>
        <taxon>Streptophyta</taxon>
        <taxon>Embryophyta</taxon>
        <taxon>Tracheophyta</taxon>
        <taxon>Spermatophyta</taxon>
        <taxon>Magnoliopsida</taxon>
        <taxon>Ranunculales</taxon>
        <taxon>Menispermaceae</taxon>
        <taxon>Menispermoideae</taxon>
        <taxon>Cissampelideae</taxon>
        <taxon>Stephania</taxon>
    </lineage>
</organism>
<dbReference type="InterPro" id="IPR009009">
    <property type="entry name" value="RlpA-like_DPBB"/>
</dbReference>
<gene>
    <name evidence="4" type="ORF">Sjap_004569</name>
</gene>
<evidence type="ECO:0000313" key="5">
    <source>
        <dbReference type="Proteomes" id="UP001417504"/>
    </source>
</evidence>
<dbReference type="SUPFAM" id="SSF49590">
    <property type="entry name" value="PHL pollen allergen"/>
    <property type="match status" value="1"/>
</dbReference>
<feature type="chain" id="PRO_5042983027" description="Expansin-like B1" evidence="1">
    <location>
        <begin position="25"/>
        <end position="200"/>
    </location>
</feature>